<organism evidence="1 2">
    <name type="scientific">Basidiobolus meristosporus CBS 931.73</name>
    <dbReference type="NCBI Taxonomy" id="1314790"/>
    <lineage>
        <taxon>Eukaryota</taxon>
        <taxon>Fungi</taxon>
        <taxon>Fungi incertae sedis</taxon>
        <taxon>Zoopagomycota</taxon>
        <taxon>Entomophthoromycotina</taxon>
        <taxon>Basidiobolomycetes</taxon>
        <taxon>Basidiobolales</taxon>
        <taxon>Basidiobolaceae</taxon>
        <taxon>Basidiobolus</taxon>
    </lineage>
</organism>
<dbReference type="GO" id="GO:0008168">
    <property type="term" value="F:methyltransferase activity"/>
    <property type="evidence" value="ECO:0007669"/>
    <property type="project" value="UniProtKB-KW"/>
</dbReference>
<keyword evidence="1" id="KW-0808">Transferase</keyword>
<dbReference type="PANTHER" id="PTHR43591:SF105">
    <property type="entry name" value="METHYLTRANSFERASE DOMAIN-CONTAINING PROTEIN-RELATED"/>
    <property type="match status" value="1"/>
</dbReference>
<accession>A0A1Y1Y3A8</accession>
<proteinExistence type="predicted"/>
<dbReference type="AlphaFoldDB" id="A0A1Y1Y3A8"/>
<reference evidence="1 2" key="1">
    <citation type="submission" date="2016-07" db="EMBL/GenBank/DDBJ databases">
        <title>Pervasive Adenine N6-methylation of Active Genes in Fungi.</title>
        <authorList>
            <consortium name="DOE Joint Genome Institute"/>
            <person name="Mondo S.J."/>
            <person name="Dannebaum R.O."/>
            <person name="Kuo R.C."/>
            <person name="Labutti K."/>
            <person name="Haridas S."/>
            <person name="Kuo A."/>
            <person name="Salamov A."/>
            <person name="Ahrendt S.R."/>
            <person name="Lipzen A."/>
            <person name="Sullivan W."/>
            <person name="Andreopoulos W.B."/>
            <person name="Clum A."/>
            <person name="Lindquist E."/>
            <person name="Daum C."/>
            <person name="Ramamoorthy G.K."/>
            <person name="Gryganskyi A."/>
            <person name="Culley D."/>
            <person name="Magnuson J.K."/>
            <person name="James T.Y."/>
            <person name="O'Malley M.A."/>
            <person name="Stajich J.E."/>
            <person name="Spatafora J.W."/>
            <person name="Visel A."/>
            <person name="Grigoriev I.V."/>
        </authorList>
    </citation>
    <scope>NUCLEOTIDE SEQUENCE [LARGE SCALE GENOMIC DNA]</scope>
    <source>
        <strain evidence="1 2">CBS 931.73</strain>
    </source>
</reference>
<evidence type="ECO:0000313" key="1">
    <source>
        <dbReference type="EMBL" id="ORX92512.1"/>
    </source>
</evidence>
<dbReference type="Pfam" id="PF01209">
    <property type="entry name" value="Ubie_methyltran"/>
    <property type="match status" value="1"/>
</dbReference>
<dbReference type="InterPro" id="IPR029063">
    <property type="entry name" value="SAM-dependent_MTases_sf"/>
</dbReference>
<dbReference type="InParanoid" id="A0A1Y1Y3A8"/>
<keyword evidence="2" id="KW-1185">Reference proteome</keyword>
<keyword evidence="1" id="KW-0489">Methyltransferase</keyword>
<dbReference type="Proteomes" id="UP000193498">
    <property type="component" value="Unassembled WGS sequence"/>
</dbReference>
<dbReference type="PANTHER" id="PTHR43591">
    <property type="entry name" value="METHYLTRANSFERASE"/>
    <property type="match status" value="1"/>
</dbReference>
<dbReference type="EMBL" id="MCFE01000272">
    <property type="protein sequence ID" value="ORX92512.1"/>
    <property type="molecule type" value="Genomic_DNA"/>
</dbReference>
<evidence type="ECO:0000313" key="2">
    <source>
        <dbReference type="Proteomes" id="UP000193498"/>
    </source>
</evidence>
<protein>
    <submittedName>
        <fullName evidence="1">S-adenosyl-L-methionine-dependent methyltransferase</fullName>
    </submittedName>
</protein>
<comment type="caution">
    <text evidence="1">The sequence shown here is derived from an EMBL/GenBank/DDBJ whole genome shotgun (WGS) entry which is preliminary data.</text>
</comment>
<dbReference type="Gene3D" id="3.40.50.150">
    <property type="entry name" value="Vaccinia Virus protein VP39"/>
    <property type="match status" value="1"/>
</dbReference>
<gene>
    <name evidence="1" type="ORF">K493DRAFT_316552</name>
</gene>
<dbReference type="CDD" id="cd02440">
    <property type="entry name" value="AdoMet_MTases"/>
    <property type="match status" value="1"/>
</dbReference>
<dbReference type="OrthoDB" id="2013972at2759"/>
<dbReference type="SUPFAM" id="SSF53335">
    <property type="entry name" value="S-adenosyl-L-methionine-dependent methyltransferases"/>
    <property type="match status" value="1"/>
</dbReference>
<sequence>MSSSEKTPLFIDYDTQATLYERLTGGCTRDVASEMIALSEPVDNSSKVLDNACGTGILTLELLEAYPTLCDGATNPIIHSVDISKPMTSLLQARVAARKCSAVEIGVMDAQKLDFEEDTFTHSFTNFGIFLFPDPLKGAQEIHRTLKKGGTAVVSTWKYYGYLPILHGIQKAICPSEQLFEVPVSKEWQKPETLRELLQKVGFQDVEVHEKQARSKAKDIHALASTLKDGFYKTLTKSWTAGQAERWDEVMLNVLKQSCVVQYESDGTVALPMIAWVAVATK</sequence>
<name>A0A1Y1Y3A8_9FUNG</name>
<dbReference type="STRING" id="1314790.A0A1Y1Y3A8"/>
<dbReference type="GO" id="GO:0032259">
    <property type="term" value="P:methylation"/>
    <property type="evidence" value="ECO:0007669"/>
    <property type="project" value="UniProtKB-KW"/>
</dbReference>